<name>A0A1I7G696_9BURK</name>
<protein>
    <submittedName>
        <fullName evidence="1">Uncharacterized protein</fullName>
    </submittedName>
</protein>
<accession>A0A1I7G696</accession>
<gene>
    <name evidence="1" type="ORF">SAMN05216552_100381</name>
</gene>
<dbReference type="AlphaFoldDB" id="A0A1I7G696"/>
<evidence type="ECO:0000313" key="2">
    <source>
        <dbReference type="Proteomes" id="UP000199391"/>
    </source>
</evidence>
<dbReference type="EMBL" id="FPBO01000003">
    <property type="protein sequence ID" value="SFU43990.1"/>
    <property type="molecule type" value="Genomic_DNA"/>
</dbReference>
<dbReference type="Proteomes" id="UP000199391">
    <property type="component" value="Unassembled WGS sequence"/>
</dbReference>
<proteinExistence type="predicted"/>
<dbReference type="RefSeq" id="WP_259741424.1">
    <property type="nucleotide sequence ID" value="NZ_FPBO01000003.1"/>
</dbReference>
<keyword evidence="2" id="KW-1185">Reference proteome</keyword>
<sequence length="40" mass="4061">MRARGAVALLCALAALCAWAVHSLLLPENVLAAAALLSLC</sequence>
<evidence type="ECO:0000313" key="1">
    <source>
        <dbReference type="EMBL" id="SFU43990.1"/>
    </source>
</evidence>
<reference evidence="2" key="1">
    <citation type="submission" date="2016-10" db="EMBL/GenBank/DDBJ databases">
        <authorList>
            <person name="Varghese N."/>
            <person name="Submissions S."/>
        </authorList>
    </citation>
    <scope>NUCLEOTIDE SEQUENCE [LARGE SCALE GENOMIC DNA]</scope>
    <source>
        <strain evidence="2">CGMCC 1.11014</strain>
    </source>
</reference>
<organism evidence="1 2">
    <name type="scientific">Pseudoduganella namucuonensis</name>
    <dbReference type="NCBI Taxonomy" id="1035707"/>
    <lineage>
        <taxon>Bacteria</taxon>
        <taxon>Pseudomonadati</taxon>
        <taxon>Pseudomonadota</taxon>
        <taxon>Betaproteobacteria</taxon>
        <taxon>Burkholderiales</taxon>
        <taxon>Oxalobacteraceae</taxon>
        <taxon>Telluria group</taxon>
        <taxon>Pseudoduganella</taxon>
    </lineage>
</organism>